<evidence type="ECO:0008006" key="4">
    <source>
        <dbReference type="Google" id="ProtNLM"/>
    </source>
</evidence>
<feature type="region of interest" description="Disordered" evidence="1">
    <location>
        <begin position="33"/>
        <end position="58"/>
    </location>
</feature>
<proteinExistence type="predicted"/>
<dbReference type="AlphaFoldDB" id="A0A3M8WL55"/>
<evidence type="ECO:0000313" key="3">
    <source>
        <dbReference type="Proteomes" id="UP000275401"/>
    </source>
</evidence>
<sequence length="195" mass="21238">MPDPLGPLFDALESINGELTGFAARLARLEDGGAGRGASKQGASGEDGSSDTKRVRGAPVAWHQVTEEERAELWGEFTAWVIRMADTYELTTEQLPHACWWEHGAVVAELTALWTGWESTYGNEEDAAAGPYLWHDSWARGIERIGRMWLGECTNGYHQNKSRTVWGTDPAYRKKIIEAGPPGASNGGPAEPKAA</sequence>
<accession>A0A3M8WL55</accession>
<dbReference type="RefSeq" id="WP_123099683.1">
    <property type="nucleotide sequence ID" value="NZ_RIBZ01000138.1"/>
</dbReference>
<gene>
    <name evidence="2" type="ORF">EEJ42_10460</name>
</gene>
<dbReference type="Proteomes" id="UP000275401">
    <property type="component" value="Unassembled WGS sequence"/>
</dbReference>
<comment type="caution">
    <text evidence="2">The sequence shown here is derived from an EMBL/GenBank/DDBJ whole genome shotgun (WGS) entry which is preliminary data.</text>
</comment>
<keyword evidence="3" id="KW-1185">Reference proteome</keyword>
<dbReference type="EMBL" id="RIBZ01000138">
    <property type="protein sequence ID" value="RNG30444.1"/>
    <property type="molecule type" value="Genomic_DNA"/>
</dbReference>
<evidence type="ECO:0000313" key="2">
    <source>
        <dbReference type="EMBL" id="RNG30444.1"/>
    </source>
</evidence>
<protein>
    <recommendedName>
        <fullName evidence="4">DUF4913 domain-containing protein</fullName>
    </recommendedName>
</protein>
<organism evidence="2 3">
    <name type="scientific">Streptomyces botrytidirepellens</name>
    <dbReference type="NCBI Taxonomy" id="2486417"/>
    <lineage>
        <taxon>Bacteria</taxon>
        <taxon>Bacillati</taxon>
        <taxon>Actinomycetota</taxon>
        <taxon>Actinomycetes</taxon>
        <taxon>Kitasatosporales</taxon>
        <taxon>Streptomycetaceae</taxon>
        <taxon>Streptomyces</taxon>
    </lineage>
</organism>
<evidence type="ECO:0000256" key="1">
    <source>
        <dbReference type="SAM" id="MobiDB-lite"/>
    </source>
</evidence>
<name>A0A3M8WL55_9ACTN</name>
<reference evidence="2 3" key="1">
    <citation type="submission" date="2018-11" db="EMBL/GenBank/DDBJ databases">
        <title>The Potential of Streptomyces as Biocontrol Agents against the Tomato grey mould, Botrytis cinerea (Gray mold) Frontiers in Microbiology.</title>
        <authorList>
            <person name="Li D."/>
        </authorList>
    </citation>
    <scope>NUCLEOTIDE SEQUENCE [LARGE SCALE GENOMIC DNA]</scope>
    <source>
        <strain evidence="2 3">NEAU-LD23</strain>
    </source>
</reference>